<dbReference type="Pfam" id="PF07505">
    <property type="entry name" value="DUF5131"/>
    <property type="match status" value="1"/>
</dbReference>
<dbReference type="InterPro" id="IPR011101">
    <property type="entry name" value="DUF5131"/>
</dbReference>
<dbReference type="AlphaFoldDB" id="A0A7C4CAY6"/>
<gene>
    <name evidence="1" type="ORF">ENS41_03170</name>
</gene>
<accession>A0A7C4CAY6</accession>
<organism evidence="1">
    <name type="scientific">candidate division WOR-3 bacterium</name>
    <dbReference type="NCBI Taxonomy" id="2052148"/>
    <lineage>
        <taxon>Bacteria</taxon>
        <taxon>Bacteria division WOR-3</taxon>
    </lineage>
</organism>
<protein>
    <submittedName>
        <fullName evidence="1">Phage Gp37/Gp68 family protein</fullName>
    </submittedName>
</protein>
<comment type="caution">
    <text evidence="1">The sequence shown here is derived from an EMBL/GenBank/DDBJ whole genome shotgun (WGS) entry which is preliminary data.</text>
</comment>
<name>A0A7C4CAY6_UNCW3</name>
<sequence length="240" mass="27538">MALNSSIEWTEATWNPVTGCSKVSAGCAHCYAERFALRLQAAGMRKYRHGFQVTTHEEELLVPQGWRKPRMVFLCSMGDLFHPEVPVSFIRRVFAVMRACPQHVFQVLTKRSRRLRAMAHLLPWPENVWMGVTVENEREMRRVADLRQTPARVKFLSCEPLLEEIRCLPLGGIDWVIVGGESGPGARPMRPEWVRSIRRQCVAAGAAFYFKQWGGTRKQENGRRLDGRLYEDMPAIAVDR</sequence>
<dbReference type="EMBL" id="DSUT01000060">
    <property type="protein sequence ID" value="HGK27933.1"/>
    <property type="molecule type" value="Genomic_DNA"/>
</dbReference>
<reference evidence="1" key="1">
    <citation type="journal article" date="2020" name="mSystems">
        <title>Genome- and Community-Level Interaction Insights into Carbon Utilization and Element Cycling Functions of Hydrothermarchaeota in Hydrothermal Sediment.</title>
        <authorList>
            <person name="Zhou Z."/>
            <person name="Liu Y."/>
            <person name="Xu W."/>
            <person name="Pan J."/>
            <person name="Luo Z.H."/>
            <person name="Li M."/>
        </authorList>
    </citation>
    <scope>NUCLEOTIDE SEQUENCE [LARGE SCALE GENOMIC DNA]</scope>
    <source>
        <strain evidence="1">SpSt-488</strain>
    </source>
</reference>
<proteinExistence type="predicted"/>
<evidence type="ECO:0000313" key="1">
    <source>
        <dbReference type="EMBL" id="HGK27933.1"/>
    </source>
</evidence>